<evidence type="ECO:0000256" key="2">
    <source>
        <dbReference type="ARBA" id="ARBA00022617"/>
    </source>
</evidence>
<name>A0A4R1ESG7_9GAMM</name>
<feature type="compositionally biased region" description="Low complexity" evidence="7">
    <location>
        <begin position="164"/>
        <end position="232"/>
    </location>
</feature>
<dbReference type="GO" id="GO:0009055">
    <property type="term" value="F:electron transfer activity"/>
    <property type="evidence" value="ECO:0007669"/>
    <property type="project" value="InterPro"/>
</dbReference>
<keyword evidence="11" id="KW-1185">Reference proteome</keyword>
<keyword evidence="5 6" id="KW-0408">Iron</keyword>
<keyword evidence="2 6" id="KW-0349">Heme</keyword>
<dbReference type="OrthoDB" id="9814708at2"/>
<evidence type="ECO:0000313" key="11">
    <source>
        <dbReference type="Proteomes" id="UP000294887"/>
    </source>
</evidence>
<dbReference type="SUPFAM" id="SSF46626">
    <property type="entry name" value="Cytochrome c"/>
    <property type="match status" value="2"/>
</dbReference>
<dbReference type="GO" id="GO:0005506">
    <property type="term" value="F:iron ion binding"/>
    <property type="evidence" value="ECO:0007669"/>
    <property type="project" value="InterPro"/>
</dbReference>
<evidence type="ECO:0000313" key="10">
    <source>
        <dbReference type="EMBL" id="TCJ84496.1"/>
    </source>
</evidence>
<keyword evidence="1" id="KW-0813">Transport</keyword>
<evidence type="ECO:0000259" key="9">
    <source>
        <dbReference type="PROSITE" id="PS51007"/>
    </source>
</evidence>
<dbReference type="Pfam" id="PF13442">
    <property type="entry name" value="Cytochrome_CBB3"/>
    <property type="match status" value="2"/>
</dbReference>
<feature type="region of interest" description="Disordered" evidence="7">
    <location>
        <begin position="154"/>
        <end position="256"/>
    </location>
</feature>
<keyword evidence="4" id="KW-0249">Electron transport</keyword>
<dbReference type="GO" id="GO:0020037">
    <property type="term" value="F:heme binding"/>
    <property type="evidence" value="ECO:0007669"/>
    <property type="project" value="InterPro"/>
</dbReference>
<protein>
    <submittedName>
        <fullName evidence="10">Cytochrome c5</fullName>
    </submittedName>
</protein>
<dbReference type="InterPro" id="IPR009056">
    <property type="entry name" value="Cyt_c-like_dom"/>
</dbReference>
<evidence type="ECO:0000256" key="4">
    <source>
        <dbReference type="ARBA" id="ARBA00022982"/>
    </source>
</evidence>
<comment type="caution">
    <text evidence="10">The sequence shown here is derived from an EMBL/GenBank/DDBJ whole genome shotgun (WGS) entry which is preliminary data.</text>
</comment>
<evidence type="ECO:0000256" key="3">
    <source>
        <dbReference type="ARBA" id="ARBA00022723"/>
    </source>
</evidence>
<evidence type="ECO:0000256" key="8">
    <source>
        <dbReference type="SAM" id="Phobius"/>
    </source>
</evidence>
<keyword evidence="8" id="KW-0812">Transmembrane</keyword>
<dbReference type="Gene3D" id="1.10.760.10">
    <property type="entry name" value="Cytochrome c-like domain"/>
    <property type="match status" value="2"/>
</dbReference>
<organism evidence="10 11">
    <name type="scientific">Cocleimonas flava</name>
    <dbReference type="NCBI Taxonomy" id="634765"/>
    <lineage>
        <taxon>Bacteria</taxon>
        <taxon>Pseudomonadati</taxon>
        <taxon>Pseudomonadota</taxon>
        <taxon>Gammaproteobacteria</taxon>
        <taxon>Thiotrichales</taxon>
        <taxon>Thiotrichaceae</taxon>
        <taxon>Cocleimonas</taxon>
    </lineage>
</organism>
<dbReference type="PANTHER" id="PTHR40942">
    <property type="match status" value="1"/>
</dbReference>
<dbReference type="PROSITE" id="PS51007">
    <property type="entry name" value="CYTC"/>
    <property type="match status" value="2"/>
</dbReference>
<feature type="domain" description="Cytochrome c" evidence="9">
    <location>
        <begin position="257"/>
        <end position="337"/>
    </location>
</feature>
<evidence type="ECO:0000256" key="1">
    <source>
        <dbReference type="ARBA" id="ARBA00022448"/>
    </source>
</evidence>
<evidence type="ECO:0000256" key="7">
    <source>
        <dbReference type="SAM" id="MobiDB-lite"/>
    </source>
</evidence>
<dbReference type="AlphaFoldDB" id="A0A4R1ESG7"/>
<dbReference type="InterPro" id="IPR036909">
    <property type="entry name" value="Cyt_c-like_dom_sf"/>
</dbReference>
<reference evidence="10 11" key="1">
    <citation type="submission" date="2019-03" db="EMBL/GenBank/DDBJ databases">
        <title>Genomic Encyclopedia of Type Strains, Phase IV (KMG-IV): sequencing the most valuable type-strain genomes for metagenomic binning, comparative biology and taxonomic classification.</title>
        <authorList>
            <person name="Goeker M."/>
        </authorList>
    </citation>
    <scope>NUCLEOTIDE SEQUENCE [LARGE SCALE GENOMIC DNA]</scope>
    <source>
        <strain evidence="10 11">DSM 24830</strain>
    </source>
</reference>
<keyword evidence="8" id="KW-1133">Transmembrane helix</keyword>
<evidence type="ECO:0000256" key="5">
    <source>
        <dbReference type="ARBA" id="ARBA00023004"/>
    </source>
</evidence>
<accession>A0A4R1ESG7</accession>
<sequence>MSGSHEKLPKLFWVQIVLVVIVGVLYLLAPEATKHVAEASSEVKPVVKKAQQTLAPIGNVEAKADEVAGSAVARSGESIYKETCGTCHNTGIANAPKIDDKAAWETRMTNGVDGLVKTAIAGKGAMPAKGGNPAITDEEIKETIIYMLKSAGIEADTEAKEETAATSAEDTDTEATTAPVAAAATTMAKEPETPTAPTAPAAPEPTTAPVVTTEAPEAPTVAETEAPTAPEQEVTKKETPKAPEPMAVAQTEEAPKADLAKGEKVYNSSCFACHASGVAGSPKLGDVAAWEPRLASGSEAMYASAINGKGVMPPKGGNLGLSDEDVKAAVDYMSANSQ</sequence>
<proteinExistence type="predicted"/>
<dbReference type="Proteomes" id="UP000294887">
    <property type="component" value="Unassembled WGS sequence"/>
</dbReference>
<feature type="domain" description="Cytochrome c" evidence="9">
    <location>
        <begin position="71"/>
        <end position="151"/>
    </location>
</feature>
<dbReference type="RefSeq" id="WP_131906250.1">
    <property type="nucleotide sequence ID" value="NZ_BAAAFU010000006.1"/>
</dbReference>
<keyword evidence="3 6" id="KW-0479">Metal-binding</keyword>
<dbReference type="InterPro" id="IPR002323">
    <property type="entry name" value="Cyt_CIE"/>
</dbReference>
<dbReference type="EMBL" id="SMFQ01000004">
    <property type="protein sequence ID" value="TCJ84496.1"/>
    <property type="molecule type" value="Genomic_DNA"/>
</dbReference>
<dbReference type="PRINTS" id="PR00607">
    <property type="entry name" value="CYTCHROMECIE"/>
</dbReference>
<evidence type="ECO:0000256" key="6">
    <source>
        <dbReference type="PROSITE-ProRule" id="PRU00433"/>
    </source>
</evidence>
<feature type="transmembrane region" description="Helical" evidence="8">
    <location>
        <begin position="12"/>
        <end position="29"/>
    </location>
</feature>
<dbReference type="PANTHER" id="PTHR40942:SF4">
    <property type="entry name" value="CYTOCHROME C5"/>
    <property type="match status" value="1"/>
</dbReference>
<gene>
    <name evidence="10" type="ORF">EV695_2453</name>
</gene>
<keyword evidence="8" id="KW-0472">Membrane</keyword>